<gene>
    <name evidence="1" type="ORF">HMPREF0027_2104</name>
</gene>
<accession>E8KJT7</accession>
<keyword evidence="2" id="KW-1185">Reference proteome</keyword>
<feature type="non-terminal residue" evidence="1">
    <location>
        <position position="1"/>
    </location>
</feature>
<sequence>GADHKRLIQSLVYNKFTINMIYSPYWKAGKKKKKTNKINTLLNLKLTR</sequence>
<dbReference type="AlphaFoldDB" id="E8KJT7"/>
<proteinExistence type="predicted"/>
<dbReference type="EMBL" id="AEVG01000136">
    <property type="protein sequence ID" value="EFX90813.1"/>
    <property type="molecule type" value="Genomic_DNA"/>
</dbReference>
<reference evidence="1 2" key="1">
    <citation type="submission" date="2011-01" db="EMBL/GenBank/DDBJ databases">
        <authorList>
            <person name="Muzny D."/>
            <person name="Qin X."/>
            <person name="Deng J."/>
            <person name="Jiang H."/>
            <person name="Liu Y."/>
            <person name="Qu J."/>
            <person name="Song X.-Z."/>
            <person name="Zhang L."/>
            <person name="Thornton R."/>
            <person name="Coyle M."/>
            <person name="Francisco L."/>
            <person name="Jackson L."/>
            <person name="Javaid M."/>
            <person name="Korchina V."/>
            <person name="Kovar C."/>
            <person name="Mata R."/>
            <person name="Mathew T."/>
            <person name="Ngo R."/>
            <person name="Nguyen L."/>
            <person name="Nguyen N."/>
            <person name="Okwuonu G."/>
            <person name="Ongeri F."/>
            <person name="Pham C."/>
            <person name="Simmons D."/>
            <person name="Wilczek-Boney K."/>
            <person name="Hale W."/>
            <person name="Jakkamsetti A."/>
            <person name="Pham P."/>
            <person name="Ruth R."/>
            <person name="San Lucas F."/>
            <person name="Warren J."/>
            <person name="Zhang J."/>
            <person name="Zhao Z."/>
            <person name="Zhou C."/>
            <person name="Zhu D."/>
            <person name="Lee S."/>
            <person name="Bess C."/>
            <person name="Blankenburg K."/>
            <person name="Forbes L."/>
            <person name="Fu Q."/>
            <person name="Gubbala S."/>
            <person name="Hirani K."/>
            <person name="Jayaseelan J.C."/>
            <person name="Lara F."/>
            <person name="Munidasa M."/>
            <person name="Palculict T."/>
            <person name="Patil S."/>
            <person name="Pu L.-L."/>
            <person name="Saada N."/>
            <person name="Tang L."/>
            <person name="Weissenberger G."/>
            <person name="Zhu Y."/>
            <person name="Hemphill L."/>
            <person name="Shang Y."/>
            <person name="Youmans B."/>
            <person name="Ayvaz T."/>
            <person name="Ross M."/>
            <person name="Santibanez J."/>
            <person name="Aqrawi P."/>
            <person name="Gross S."/>
            <person name="Joshi V."/>
            <person name="Fowler G."/>
            <person name="Nazareth L."/>
            <person name="Reid J."/>
            <person name="Worley K."/>
            <person name="Petrosino J."/>
            <person name="Highlander S."/>
            <person name="Gibbs R."/>
        </authorList>
    </citation>
    <scope>NUCLEOTIDE SEQUENCE [LARGE SCALE GENOMIC DNA]</scope>
    <source>
        <strain evidence="1 2">ATCC 25976</strain>
    </source>
</reference>
<dbReference type="Proteomes" id="UP000005467">
    <property type="component" value="Unassembled WGS sequence"/>
</dbReference>
<comment type="caution">
    <text evidence="1">The sequence shown here is derived from an EMBL/GenBank/DDBJ whole genome shotgun (WGS) entry which is preliminary data.</text>
</comment>
<name>E8KJT7_9PAST</name>
<protein>
    <submittedName>
        <fullName evidence="1">Uncharacterized protein</fullName>
    </submittedName>
</protein>
<evidence type="ECO:0000313" key="1">
    <source>
        <dbReference type="EMBL" id="EFX90813.1"/>
    </source>
</evidence>
<organism evidence="1 2">
    <name type="scientific">Actinobacillus ureae ATCC 25976</name>
    <dbReference type="NCBI Taxonomy" id="887324"/>
    <lineage>
        <taxon>Bacteria</taxon>
        <taxon>Pseudomonadati</taxon>
        <taxon>Pseudomonadota</taxon>
        <taxon>Gammaproteobacteria</taxon>
        <taxon>Pasteurellales</taxon>
        <taxon>Pasteurellaceae</taxon>
        <taxon>Actinobacillus</taxon>
    </lineage>
</organism>
<dbReference type="HOGENOM" id="CLU_3145911_0_0_6"/>
<evidence type="ECO:0000313" key="2">
    <source>
        <dbReference type="Proteomes" id="UP000005467"/>
    </source>
</evidence>